<protein>
    <recommendedName>
        <fullName evidence="6">Helicase C-terminal domain-containing protein</fullName>
    </recommendedName>
</protein>
<dbReference type="PROSITE" id="PS51194">
    <property type="entry name" value="HELICASE_CTER"/>
    <property type="match status" value="1"/>
</dbReference>
<dbReference type="InterPro" id="IPR055206">
    <property type="entry name" value="DEXQc_SUV3"/>
</dbReference>
<accession>A0A8J2YWU2</accession>
<evidence type="ECO:0000313" key="7">
    <source>
        <dbReference type="EMBL" id="GGF33585.1"/>
    </source>
</evidence>
<dbReference type="Gene3D" id="3.40.50.300">
    <property type="entry name" value="P-loop containing nucleotide triphosphate hydrolases"/>
    <property type="match status" value="2"/>
</dbReference>
<comment type="caution">
    <text evidence="7">The sequence shown here is derived from an EMBL/GenBank/DDBJ whole genome shotgun (WGS) entry which is preliminary data.</text>
</comment>
<dbReference type="AlphaFoldDB" id="A0A8J2YWU2"/>
<sequence>MLAFVHHPPDLACMGSTLEHGRVTAVLGPTNTGKTHLAIERMLGHASGMIGFPLRLLARENYDRMVRAKGARAVALITGEEKILPPNPSWFVCTVESMPLDRYVDFLAIDEIQLAADPERGHIFTDRLLHARGRYETMFLGSDTIRPLMRKLVPEAEVISRPRFSTLTYTGPQKVTRLPPRSAVVAFSVSDVFELAELVRRQRGGTAVVLGALSPRARNAQVAMYQAGEVDYMVATDAIGMGLNMDLDHVAFARLIKFDGRGPRRLTAPEIAQIAGRAGRHMNDGTFGTTAEVGPLDEELVEAVEAHRFDPLQALWWRNSRLDFRSAGLLLKSLEARPPSPVLLRADAGDDQLALEALARQADIARQATNPGAVRLLWEVCQIPDFRKVMSEDHARLLAQVYRHLTGPDERLPPDWVASQITRIDRLDGDIDTLVQRIAHIRTWTYITNRVGWLADGAHWQERTRAVEDKLSDALHDRLTQRFVDRRSAFLVRSLAEARELLASVNDAGEVWVEGHFVGAMTGFSFHPDPAASGEGVRTLMAAANRMLRGEVQARARRLAAADDTVFTLAPDGTLGWEGEAVARLVAGDQPLAPRVELRPVDFLDGELRDAVKRRLERFVRTAIEHTLAPIHAALASPLPAAARGLAFQLGEGLGSLDAEPVRPLVAALDADDRKALARLGIRFGTETIYFDRLLKPAAVALRALLWAIHQGTGPLAVPPPGRLSVARDNLPVAYFDAIGYRPVGPRAIRADRLEALAAALRAKARDGRFGLDGTLAALVGAPLAELPDVVTALGYRGVVENGAVSFLAKRRAVRRKEARSKEARSPAQKPTPSADHPFAKLGALRGHA</sequence>
<evidence type="ECO:0000256" key="2">
    <source>
        <dbReference type="ARBA" id="ARBA00022801"/>
    </source>
</evidence>
<dbReference type="SUPFAM" id="SSF52540">
    <property type="entry name" value="P-loop containing nucleoside triphosphate hydrolases"/>
    <property type="match status" value="2"/>
</dbReference>
<feature type="region of interest" description="Disordered" evidence="5">
    <location>
        <begin position="816"/>
        <end position="849"/>
    </location>
</feature>
<reference evidence="7" key="2">
    <citation type="submission" date="2020-09" db="EMBL/GenBank/DDBJ databases">
        <authorList>
            <person name="Sun Q."/>
            <person name="Zhou Y."/>
        </authorList>
    </citation>
    <scope>NUCLEOTIDE SEQUENCE</scope>
    <source>
        <strain evidence="7">CGMCC 1.15725</strain>
    </source>
</reference>
<dbReference type="InterPro" id="IPR001650">
    <property type="entry name" value="Helicase_C-like"/>
</dbReference>
<feature type="domain" description="Helicase C-terminal" evidence="6">
    <location>
        <begin position="170"/>
        <end position="330"/>
    </location>
</feature>
<organism evidence="7 8">
    <name type="scientific">Aliidongia dinghuensis</name>
    <dbReference type="NCBI Taxonomy" id="1867774"/>
    <lineage>
        <taxon>Bacteria</taxon>
        <taxon>Pseudomonadati</taxon>
        <taxon>Pseudomonadota</taxon>
        <taxon>Alphaproteobacteria</taxon>
        <taxon>Rhodospirillales</taxon>
        <taxon>Dongiaceae</taxon>
        <taxon>Aliidongia</taxon>
    </lineage>
</organism>
<keyword evidence="8" id="KW-1185">Reference proteome</keyword>
<dbReference type="Pfam" id="PF22527">
    <property type="entry name" value="DEXQc_Suv3"/>
    <property type="match status" value="1"/>
</dbReference>
<evidence type="ECO:0000256" key="3">
    <source>
        <dbReference type="ARBA" id="ARBA00022806"/>
    </source>
</evidence>
<dbReference type="GO" id="GO:0016787">
    <property type="term" value="F:hydrolase activity"/>
    <property type="evidence" value="ECO:0007669"/>
    <property type="project" value="UniProtKB-KW"/>
</dbReference>
<name>A0A8J2YWU2_9PROT</name>
<reference evidence="7" key="1">
    <citation type="journal article" date="2014" name="Int. J. Syst. Evol. Microbiol.">
        <title>Complete genome sequence of Corynebacterium casei LMG S-19264T (=DSM 44701T), isolated from a smear-ripened cheese.</title>
        <authorList>
            <consortium name="US DOE Joint Genome Institute (JGI-PGF)"/>
            <person name="Walter F."/>
            <person name="Albersmeier A."/>
            <person name="Kalinowski J."/>
            <person name="Ruckert C."/>
        </authorList>
    </citation>
    <scope>NUCLEOTIDE SEQUENCE</scope>
    <source>
        <strain evidence="7">CGMCC 1.15725</strain>
    </source>
</reference>
<dbReference type="Pfam" id="PF00271">
    <property type="entry name" value="Helicase_C"/>
    <property type="match status" value="1"/>
</dbReference>
<dbReference type="PANTHER" id="PTHR12131:SF1">
    <property type="entry name" value="ATP-DEPENDENT RNA HELICASE SUPV3L1, MITOCHONDRIAL-RELATED"/>
    <property type="match status" value="1"/>
</dbReference>
<evidence type="ECO:0000256" key="1">
    <source>
        <dbReference type="ARBA" id="ARBA00022741"/>
    </source>
</evidence>
<dbReference type="EMBL" id="BMJQ01000012">
    <property type="protein sequence ID" value="GGF33585.1"/>
    <property type="molecule type" value="Genomic_DNA"/>
</dbReference>
<keyword evidence="1" id="KW-0547">Nucleotide-binding</keyword>
<dbReference type="InterPro" id="IPR050699">
    <property type="entry name" value="RNA-DNA_Helicase"/>
</dbReference>
<evidence type="ECO:0000256" key="4">
    <source>
        <dbReference type="ARBA" id="ARBA00022840"/>
    </source>
</evidence>
<keyword evidence="3" id="KW-0347">Helicase</keyword>
<dbReference type="GO" id="GO:0004386">
    <property type="term" value="F:helicase activity"/>
    <property type="evidence" value="ECO:0007669"/>
    <property type="project" value="UniProtKB-KW"/>
</dbReference>
<evidence type="ECO:0000259" key="6">
    <source>
        <dbReference type="PROSITE" id="PS51194"/>
    </source>
</evidence>
<keyword evidence="2" id="KW-0378">Hydrolase</keyword>
<dbReference type="InterPro" id="IPR027417">
    <property type="entry name" value="P-loop_NTPase"/>
</dbReference>
<dbReference type="SMART" id="SM00490">
    <property type="entry name" value="HELICc"/>
    <property type="match status" value="1"/>
</dbReference>
<dbReference type="Proteomes" id="UP000646365">
    <property type="component" value="Unassembled WGS sequence"/>
</dbReference>
<evidence type="ECO:0000313" key="8">
    <source>
        <dbReference type="Proteomes" id="UP000646365"/>
    </source>
</evidence>
<keyword evidence="4" id="KW-0067">ATP-binding</keyword>
<evidence type="ECO:0000256" key="5">
    <source>
        <dbReference type="SAM" id="MobiDB-lite"/>
    </source>
</evidence>
<dbReference type="PANTHER" id="PTHR12131">
    <property type="entry name" value="ATP-DEPENDENT RNA AND DNA HELICASE"/>
    <property type="match status" value="1"/>
</dbReference>
<proteinExistence type="predicted"/>
<gene>
    <name evidence="7" type="ORF">GCM10011611_44780</name>
</gene>
<dbReference type="GO" id="GO:0005524">
    <property type="term" value="F:ATP binding"/>
    <property type="evidence" value="ECO:0007669"/>
    <property type="project" value="UniProtKB-KW"/>
</dbReference>